<feature type="transmembrane region" description="Helical" evidence="1">
    <location>
        <begin position="191"/>
        <end position="209"/>
    </location>
</feature>
<sequence length="270" mass="29479">MASRLLSTTTLVTPPAYFNKSPAFLTARVGVRRGRANVKAVSNSSQGAVDGTVYKGVYGPWTIDQADVKEVSSLLSLRFLPNSHLGDSWLSETIKQNHDLFYFVGASGLGLSLFLIHIYVTEIKRTLQALWALGFVGSFATYAALARPAGDNLVHYVVDHPSAVWFVGPLFASLTGLVFKEGLCYGKLEAGLLTFIIPSVLLGHLSGLMNDEVKLVLLGTWMALFLVFAGRKFTQPIKDDIGDKSVFTFMSLSDDEKKAIVEKLEQEKLG</sequence>
<dbReference type="AlphaFoldDB" id="A0A7G2DX26"/>
<keyword evidence="1" id="KW-0472">Membrane</keyword>
<gene>
    <name evidence="2" type="ORF">AT9943_LOCUS2365</name>
</gene>
<evidence type="ECO:0000313" key="2">
    <source>
        <dbReference type="EMBL" id="CAD5313886.1"/>
    </source>
</evidence>
<evidence type="ECO:0000313" key="3">
    <source>
        <dbReference type="Proteomes" id="UP000516314"/>
    </source>
</evidence>
<name>A0A7G2DX26_ARATH</name>
<evidence type="ECO:0000256" key="1">
    <source>
        <dbReference type="SAM" id="Phobius"/>
    </source>
</evidence>
<reference evidence="2 3" key="1">
    <citation type="submission" date="2020-09" db="EMBL/GenBank/DDBJ databases">
        <authorList>
            <person name="Ashkenazy H."/>
        </authorList>
    </citation>
    <scope>NUCLEOTIDE SEQUENCE [LARGE SCALE GENOMIC DNA]</scope>
    <source>
        <strain evidence="3">cv. Cdm-0</strain>
    </source>
</reference>
<dbReference type="PANTHER" id="PTHR36716">
    <property type="entry name" value="F3H9.20 PROTEIN"/>
    <property type="match status" value="1"/>
</dbReference>
<feature type="transmembrane region" description="Helical" evidence="1">
    <location>
        <begin position="162"/>
        <end position="179"/>
    </location>
</feature>
<dbReference type="Proteomes" id="UP000516314">
    <property type="component" value="Chromosome 1"/>
</dbReference>
<dbReference type="InterPro" id="IPR019275">
    <property type="entry name" value="DUF2301"/>
</dbReference>
<protein>
    <submittedName>
        <fullName evidence="2">(thale cress) hypothetical protein</fullName>
    </submittedName>
</protein>
<proteinExistence type="predicted"/>
<accession>A0A7G2DX26</accession>
<keyword evidence="1" id="KW-0812">Transmembrane</keyword>
<keyword evidence="1" id="KW-1133">Transmembrane helix</keyword>
<feature type="transmembrane region" description="Helical" evidence="1">
    <location>
        <begin position="215"/>
        <end position="234"/>
    </location>
</feature>
<dbReference type="EMBL" id="LR881466">
    <property type="protein sequence ID" value="CAD5313886.1"/>
    <property type="molecule type" value="Genomic_DNA"/>
</dbReference>
<feature type="transmembrane region" description="Helical" evidence="1">
    <location>
        <begin position="100"/>
        <end position="120"/>
    </location>
</feature>
<feature type="transmembrane region" description="Helical" evidence="1">
    <location>
        <begin position="129"/>
        <end position="150"/>
    </location>
</feature>
<organism evidence="2 3">
    <name type="scientific">Arabidopsis thaliana</name>
    <name type="common">Mouse-ear cress</name>
    <dbReference type="NCBI Taxonomy" id="3702"/>
    <lineage>
        <taxon>Eukaryota</taxon>
        <taxon>Viridiplantae</taxon>
        <taxon>Streptophyta</taxon>
        <taxon>Embryophyta</taxon>
        <taxon>Tracheophyta</taxon>
        <taxon>Spermatophyta</taxon>
        <taxon>Magnoliopsida</taxon>
        <taxon>eudicotyledons</taxon>
        <taxon>Gunneridae</taxon>
        <taxon>Pentapetalae</taxon>
        <taxon>rosids</taxon>
        <taxon>malvids</taxon>
        <taxon>Brassicales</taxon>
        <taxon>Brassicaceae</taxon>
        <taxon>Camelineae</taxon>
        <taxon>Arabidopsis</taxon>
    </lineage>
</organism>
<dbReference type="PANTHER" id="PTHR36716:SF2">
    <property type="entry name" value="F3H9.20 PROTEIN"/>
    <property type="match status" value="1"/>
</dbReference>
<dbReference type="Pfam" id="PF10063">
    <property type="entry name" value="DUF2301"/>
    <property type="match status" value="1"/>
</dbReference>